<evidence type="ECO:0000256" key="3">
    <source>
        <dbReference type="ARBA" id="ARBA00004922"/>
    </source>
</evidence>
<evidence type="ECO:0000256" key="9">
    <source>
        <dbReference type="ARBA" id="ARBA00022989"/>
    </source>
</evidence>
<organism evidence="12 13">
    <name type="scientific">Glossina austeni</name>
    <name type="common">Savannah tsetse fly</name>
    <dbReference type="NCBI Taxonomy" id="7395"/>
    <lineage>
        <taxon>Eukaryota</taxon>
        <taxon>Metazoa</taxon>
        <taxon>Ecdysozoa</taxon>
        <taxon>Arthropoda</taxon>
        <taxon>Hexapoda</taxon>
        <taxon>Insecta</taxon>
        <taxon>Pterygota</taxon>
        <taxon>Neoptera</taxon>
        <taxon>Endopterygota</taxon>
        <taxon>Diptera</taxon>
        <taxon>Brachycera</taxon>
        <taxon>Muscomorpha</taxon>
        <taxon>Hippoboscoidea</taxon>
        <taxon>Glossinidae</taxon>
        <taxon>Glossina</taxon>
    </lineage>
</organism>
<evidence type="ECO:0000256" key="10">
    <source>
        <dbReference type="ARBA" id="ARBA00023136"/>
    </source>
</evidence>
<evidence type="ECO:0000256" key="6">
    <source>
        <dbReference type="ARBA" id="ARBA00022692"/>
    </source>
</evidence>
<reference evidence="12" key="1">
    <citation type="submission" date="2020-05" db="UniProtKB">
        <authorList>
            <consortium name="EnsemblMetazoa"/>
        </authorList>
    </citation>
    <scope>IDENTIFICATION</scope>
    <source>
        <strain evidence="12">TTRI</strain>
    </source>
</reference>
<keyword evidence="6 11" id="KW-0812">Transmembrane</keyword>
<accession>A0A1A9UDF6</accession>
<evidence type="ECO:0000256" key="7">
    <source>
        <dbReference type="ARBA" id="ARBA00022729"/>
    </source>
</evidence>
<dbReference type="GO" id="GO:0008250">
    <property type="term" value="C:oligosaccharyltransferase complex"/>
    <property type="evidence" value="ECO:0007669"/>
    <property type="project" value="UniProtKB-UniRule"/>
</dbReference>
<evidence type="ECO:0000256" key="4">
    <source>
        <dbReference type="ARBA" id="ARBA00008905"/>
    </source>
</evidence>
<dbReference type="EnsemblMetazoa" id="GAUT000849-RA">
    <property type="protein sequence ID" value="GAUT000849-PA"/>
    <property type="gene ID" value="GAUT000849"/>
</dbReference>
<evidence type="ECO:0000313" key="13">
    <source>
        <dbReference type="Proteomes" id="UP000078200"/>
    </source>
</evidence>
<evidence type="ECO:0000313" key="12">
    <source>
        <dbReference type="EnsemblMetazoa" id="GAUT000849-PA"/>
    </source>
</evidence>
<keyword evidence="10 11" id="KW-0472">Membrane</keyword>
<dbReference type="InterPro" id="IPR007676">
    <property type="entry name" value="Ribophorin_I"/>
</dbReference>
<comment type="subunit">
    <text evidence="11">Component of the oligosaccharyltransferase (OST) complex.</text>
</comment>
<evidence type="ECO:0000256" key="1">
    <source>
        <dbReference type="ARBA" id="ARBA00002791"/>
    </source>
</evidence>
<dbReference type="PANTHER" id="PTHR21049">
    <property type="entry name" value="RIBOPHORIN I"/>
    <property type="match status" value="1"/>
</dbReference>
<dbReference type="STRING" id="7395.A0A1A9UDF6"/>
<name>A0A1A9UDF6_GLOAU</name>
<dbReference type="AlphaFoldDB" id="A0A1A9UDF6"/>
<comment type="function">
    <text evidence="1 11">Subunit of the oligosaccharyl transferase (OST) complex that catalyzes the initial transfer of a defined glycan (Glc(3)Man(9)GlcNAc(2) in eukaryotes) from the lipid carrier dolichol-pyrophosphate to an asparagine residue within an Asn-X-Ser/Thr consensus motif in nascent polypeptide chains, the first step in protein N-glycosylation. N-glycosylation occurs cotranslationally and the complex associates with the Sec61 complex at the channel-forming translocon complex that mediates protein translocation across the endoplasmic reticulum (ER). All subunits are required for a maximal enzyme activity.</text>
</comment>
<evidence type="ECO:0000256" key="11">
    <source>
        <dbReference type="RuleBase" id="RU361143"/>
    </source>
</evidence>
<comment type="pathway">
    <text evidence="3 11">Protein modification; protein glycosylation.</text>
</comment>
<evidence type="ECO:0000256" key="2">
    <source>
        <dbReference type="ARBA" id="ARBA00004115"/>
    </source>
</evidence>
<evidence type="ECO:0000256" key="8">
    <source>
        <dbReference type="ARBA" id="ARBA00022824"/>
    </source>
</evidence>
<dbReference type="PANTHER" id="PTHR21049:SF0">
    <property type="entry name" value="DOLICHYL-DIPHOSPHOOLIGOSACCHARIDE--PROTEIN GLYCOSYLTRANSFERASE SUBUNIT 1"/>
    <property type="match status" value="1"/>
</dbReference>
<dbReference type="Pfam" id="PF04597">
    <property type="entry name" value="Ribophorin_I"/>
    <property type="match status" value="1"/>
</dbReference>
<comment type="subcellular location">
    <subcellularLocation>
        <location evidence="2 11">Endoplasmic reticulum membrane</location>
        <topology evidence="2 11">Single-pass type I membrane protein</topology>
    </subcellularLocation>
</comment>
<dbReference type="VEuPathDB" id="VectorBase:GAUT000849"/>
<feature type="transmembrane region" description="Helical" evidence="11">
    <location>
        <begin position="434"/>
        <end position="457"/>
    </location>
</feature>
<proteinExistence type="inferred from homology"/>
<keyword evidence="9 11" id="KW-1133">Transmembrane helix</keyword>
<dbReference type="GO" id="GO:0018279">
    <property type="term" value="P:protein N-linked glycosylation via asparagine"/>
    <property type="evidence" value="ECO:0007669"/>
    <property type="project" value="TreeGrafter"/>
</dbReference>
<dbReference type="UniPathway" id="UPA00378"/>
<sequence>MNVEVTKKHDRGDLQYTWLSCKENKMNFRIFILFLSHHVIFITSKIINQNVERSIDLSTQVVRETVKITAEDTEGIPFNAYNAVFHEDLAQHVSFVSAKHTSKKLAMRKMSAGSTNFIITFPEAAPSHVFYIEVIYTSQIKPYPEEIKQADKQFVRYTGPMYFYSAYKTRFQKTQVKLATSNIISYTQVKPYAVSSNKIKYGPFEDIPGHSKELMTVHYENQTPFMSVNRLERTIQVSHWGNIAVEENIYLTHTGAKLKGSFSRYEFQKDGRSGQASVKSYKTVLPASAFGVYYRDTNGNISTSNMNVMKESVELELRPRFPLFGGWKTQYILGYNLPSFEYLFNSDDDYVLRMRVIDHIFDDMIVDEAVVKIILPEGCASIQLIPPYSIRREADTLSYTYLDTFGRPTIVFSKHNMVENHMSDLELKYKFPKILLLQEPILIITFIFIIFLFTVIFKRLDFSIAVHPHKE</sequence>
<protein>
    <recommendedName>
        <fullName evidence="5 11">Dolichyl-diphosphooligosaccharide--protein glycosyltransferase subunit 1</fullName>
    </recommendedName>
</protein>
<dbReference type="Proteomes" id="UP000078200">
    <property type="component" value="Unassembled WGS sequence"/>
</dbReference>
<keyword evidence="13" id="KW-1185">Reference proteome</keyword>
<evidence type="ECO:0000256" key="5">
    <source>
        <dbReference type="ARBA" id="ARBA00017611"/>
    </source>
</evidence>
<comment type="similarity">
    <text evidence="4 11">Belongs to the OST1 family.</text>
</comment>
<keyword evidence="7" id="KW-0732">Signal</keyword>
<keyword evidence="8 11" id="KW-0256">Endoplasmic reticulum</keyword>